<dbReference type="EnsemblPlants" id="Solyc00g008140.1.1">
    <property type="protein sequence ID" value="Solyc00g008140.1.1"/>
    <property type="gene ID" value="Solyc00g008140.1"/>
</dbReference>
<dbReference type="InParanoid" id="A0A494G8J2"/>
<reference evidence="1" key="1">
    <citation type="journal article" date="2012" name="Nature">
        <title>The tomato genome sequence provides insights into fleshy fruit evolution.</title>
        <authorList>
            <consortium name="Tomato Genome Consortium"/>
        </authorList>
    </citation>
    <scope>NUCLEOTIDE SEQUENCE [LARGE SCALE GENOMIC DNA]</scope>
    <source>
        <strain evidence="1">cv. Heinz 1706</strain>
    </source>
</reference>
<evidence type="ECO:0000313" key="1">
    <source>
        <dbReference type="EnsemblPlants" id="Solyc00g008140.1.1"/>
    </source>
</evidence>
<dbReference type="PANTHER" id="PTHR33187:SF11">
    <property type="entry name" value="AMINOTRANSFERASE-LIKE PLANT MOBILE DOMAIN-CONTAINING PROTEIN"/>
    <property type="match status" value="1"/>
</dbReference>
<reference evidence="1" key="2">
    <citation type="submission" date="2019-04" db="UniProtKB">
        <authorList>
            <consortium name="EnsemblPlants"/>
        </authorList>
    </citation>
    <scope>IDENTIFICATION</scope>
    <source>
        <strain evidence="1">cv. Heinz 1706</strain>
    </source>
</reference>
<protein>
    <submittedName>
        <fullName evidence="1">Uncharacterized protein</fullName>
    </submittedName>
</protein>
<accession>A0A494G8J2</accession>
<dbReference type="PaxDb" id="4081-Solyc00g008140.1.1"/>
<proteinExistence type="predicted"/>
<name>A0A494G8J2_SOLLC</name>
<dbReference type="AlphaFoldDB" id="A0A494G8J2"/>
<dbReference type="Proteomes" id="UP000004994">
    <property type="component" value="Unassembled WGS sequence"/>
</dbReference>
<sequence>MIKICQAWHAIIALVKHLYLDDDSCGMLSFPFHNTRNRMKSGVAAHAVGRCKAWHSIITIGQHKRLNNVMFDMPSSTLDSTHGGKTLSVAYHNCLWIAYMIRLRRAWNAIMDLAPHTRSDDVRHGKHSSPFGSIHGHGMLSSPLDRIHGRTTSMSGVACPHVPSAADVVGWHPAWDAIIAFGQRTWWDEIVCYAIIAIRKHTRSNDFRRDIPSLPLDNTHGGTTSAWYSIVTLGQHIRLENVRQGMPSLLISRTHGGTTLGVAVHHRH</sequence>
<dbReference type="PANTHER" id="PTHR33187">
    <property type="entry name" value="WU:FI09B08"/>
    <property type="match status" value="1"/>
</dbReference>
<keyword evidence="2" id="KW-1185">Reference proteome</keyword>
<organism evidence="1">
    <name type="scientific">Solanum lycopersicum</name>
    <name type="common">Tomato</name>
    <name type="synonym">Lycopersicon esculentum</name>
    <dbReference type="NCBI Taxonomy" id="4081"/>
    <lineage>
        <taxon>Eukaryota</taxon>
        <taxon>Viridiplantae</taxon>
        <taxon>Streptophyta</taxon>
        <taxon>Embryophyta</taxon>
        <taxon>Tracheophyta</taxon>
        <taxon>Spermatophyta</taxon>
        <taxon>Magnoliopsida</taxon>
        <taxon>eudicotyledons</taxon>
        <taxon>Gunneridae</taxon>
        <taxon>Pentapetalae</taxon>
        <taxon>asterids</taxon>
        <taxon>lamiids</taxon>
        <taxon>Solanales</taxon>
        <taxon>Solanaceae</taxon>
        <taxon>Solanoideae</taxon>
        <taxon>Solaneae</taxon>
        <taxon>Solanum</taxon>
        <taxon>Solanum subgen. Lycopersicon</taxon>
    </lineage>
</organism>
<evidence type="ECO:0000313" key="2">
    <source>
        <dbReference type="Proteomes" id="UP000004994"/>
    </source>
</evidence>
<dbReference type="Gramene" id="Solyc00g008140.1.1">
    <property type="protein sequence ID" value="Solyc00g008140.1.1"/>
    <property type="gene ID" value="Solyc00g008140.1"/>
</dbReference>